<protein>
    <recommendedName>
        <fullName evidence="4">C2H2-type domain-containing protein</fullName>
    </recommendedName>
</protein>
<keyword evidence="1" id="KW-0479">Metal-binding</keyword>
<dbReference type="GO" id="GO:0008270">
    <property type="term" value="F:zinc ion binding"/>
    <property type="evidence" value="ECO:0007669"/>
    <property type="project" value="UniProtKB-KW"/>
</dbReference>
<feature type="region of interest" description="Disordered" evidence="2">
    <location>
        <begin position="304"/>
        <end position="323"/>
    </location>
</feature>
<keyword evidence="3" id="KW-0472">Membrane</keyword>
<gene>
    <name evidence="5" type="ORF">FRACYDRAFT_238563</name>
</gene>
<dbReference type="PROSITE" id="PS50157">
    <property type="entry name" value="ZINC_FINGER_C2H2_2"/>
    <property type="match status" value="1"/>
</dbReference>
<evidence type="ECO:0000256" key="3">
    <source>
        <dbReference type="SAM" id="Phobius"/>
    </source>
</evidence>
<feature type="transmembrane region" description="Helical" evidence="3">
    <location>
        <begin position="408"/>
        <end position="427"/>
    </location>
</feature>
<evidence type="ECO:0000259" key="4">
    <source>
        <dbReference type="PROSITE" id="PS50157"/>
    </source>
</evidence>
<dbReference type="InterPro" id="IPR013087">
    <property type="entry name" value="Znf_C2H2_type"/>
</dbReference>
<keyword evidence="3" id="KW-1133">Transmembrane helix</keyword>
<feature type="compositionally biased region" description="Polar residues" evidence="2">
    <location>
        <begin position="53"/>
        <end position="63"/>
    </location>
</feature>
<name>A0A1E7FIW9_9STRA</name>
<feature type="compositionally biased region" description="Acidic residues" evidence="2">
    <location>
        <begin position="75"/>
        <end position="97"/>
    </location>
</feature>
<evidence type="ECO:0000313" key="5">
    <source>
        <dbReference type="EMBL" id="OEU18129.1"/>
    </source>
</evidence>
<dbReference type="Proteomes" id="UP000095751">
    <property type="component" value="Unassembled WGS sequence"/>
</dbReference>
<feature type="compositionally biased region" description="Acidic residues" evidence="2">
    <location>
        <begin position="135"/>
        <end position="151"/>
    </location>
</feature>
<dbReference type="AlphaFoldDB" id="A0A1E7FIW9"/>
<keyword evidence="6" id="KW-1185">Reference proteome</keyword>
<feature type="compositionally biased region" description="Acidic residues" evidence="2">
    <location>
        <begin position="27"/>
        <end position="37"/>
    </location>
</feature>
<feature type="transmembrane region" description="Helical" evidence="3">
    <location>
        <begin position="342"/>
        <end position="360"/>
    </location>
</feature>
<dbReference type="EMBL" id="KV784357">
    <property type="protein sequence ID" value="OEU18129.1"/>
    <property type="molecule type" value="Genomic_DNA"/>
</dbReference>
<dbReference type="KEGG" id="fcy:FRACYDRAFT_238563"/>
<organism evidence="5 6">
    <name type="scientific">Fragilariopsis cylindrus CCMP1102</name>
    <dbReference type="NCBI Taxonomy" id="635003"/>
    <lineage>
        <taxon>Eukaryota</taxon>
        <taxon>Sar</taxon>
        <taxon>Stramenopiles</taxon>
        <taxon>Ochrophyta</taxon>
        <taxon>Bacillariophyta</taxon>
        <taxon>Bacillariophyceae</taxon>
        <taxon>Bacillariophycidae</taxon>
        <taxon>Bacillariales</taxon>
        <taxon>Bacillariaceae</taxon>
        <taxon>Fragilariopsis</taxon>
    </lineage>
</organism>
<evidence type="ECO:0000256" key="2">
    <source>
        <dbReference type="SAM" id="MobiDB-lite"/>
    </source>
</evidence>
<proteinExistence type="predicted"/>
<accession>A0A1E7FIW9</accession>
<dbReference type="InParanoid" id="A0A1E7FIW9"/>
<feature type="compositionally biased region" description="Acidic residues" evidence="2">
    <location>
        <begin position="105"/>
        <end position="119"/>
    </location>
</feature>
<feature type="compositionally biased region" description="Low complexity" evidence="2">
    <location>
        <begin position="120"/>
        <end position="134"/>
    </location>
</feature>
<reference evidence="5 6" key="1">
    <citation type="submission" date="2016-09" db="EMBL/GenBank/DDBJ databases">
        <title>Extensive genetic diversity and differential bi-allelic expression allows diatom success in the polar Southern Ocean.</title>
        <authorList>
            <consortium name="DOE Joint Genome Institute"/>
            <person name="Mock T."/>
            <person name="Otillar R.P."/>
            <person name="Strauss J."/>
            <person name="Dupont C."/>
            <person name="Frickenhaus S."/>
            <person name="Maumus F."/>
            <person name="Mcmullan M."/>
            <person name="Sanges R."/>
            <person name="Schmutz J."/>
            <person name="Toseland A."/>
            <person name="Valas R."/>
            <person name="Veluchamy A."/>
            <person name="Ward B.J."/>
            <person name="Allen A."/>
            <person name="Barry K."/>
            <person name="Falciatore A."/>
            <person name="Ferrante M."/>
            <person name="Fortunato A.E."/>
            <person name="Gloeckner G."/>
            <person name="Gruber A."/>
            <person name="Hipkin R."/>
            <person name="Janech M."/>
            <person name="Kroth P."/>
            <person name="Leese F."/>
            <person name="Lindquist E."/>
            <person name="Lyon B.R."/>
            <person name="Martin J."/>
            <person name="Mayer C."/>
            <person name="Parker M."/>
            <person name="Quesneville H."/>
            <person name="Raymond J."/>
            <person name="Uhlig C."/>
            <person name="Valentin K.U."/>
            <person name="Worden A.Z."/>
            <person name="Armbrust E.V."/>
            <person name="Bowler C."/>
            <person name="Green B."/>
            <person name="Moulton V."/>
            <person name="Van Oosterhout C."/>
            <person name="Grigoriev I."/>
        </authorList>
    </citation>
    <scope>NUCLEOTIDE SEQUENCE [LARGE SCALE GENOMIC DNA]</scope>
    <source>
        <strain evidence="5 6">CCMP1102</strain>
    </source>
</reference>
<feature type="transmembrane region" description="Helical" evidence="3">
    <location>
        <begin position="434"/>
        <end position="451"/>
    </location>
</feature>
<keyword evidence="1" id="KW-0863">Zinc-finger</keyword>
<evidence type="ECO:0000256" key="1">
    <source>
        <dbReference type="PROSITE-ProRule" id="PRU00042"/>
    </source>
</evidence>
<feature type="transmembrane region" description="Helical" evidence="3">
    <location>
        <begin position="183"/>
        <end position="201"/>
    </location>
</feature>
<feature type="domain" description="C2H2-type" evidence="4">
    <location>
        <begin position="44"/>
        <end position="72"/>
    </location>
</feature>
<dbReference type="OrthoDB" id="54127at2759"/>
<feature type="region of interest" description="Disordered" evidence="2">
    <location>
        <begin position="1"/>
        <end position="151"/>
    </location>
</feature>
<evidence type="ECO:0000313" key="6">
    <source>
        <dbReference type="Proteomes" id="UP000095751"/>
    </source>
</evidence>
<keyword evidence="3" id="KW-0812">Transmembrane</keyword>
<keyword evidence="1" id="KW-0862">Zinc</keyword>
<sequence>MSDSSIRSSSRRRRQIMPKLKTPSFSSEDDDEEDNDDNTNKNEFVCNDCGSEFGTQVGLSVHQSRWCKGSKAKEEEEEEEDENEEEEEEEEEGDDVADDGKTTISDDDDVGDEAYDDDVVVNGNNKKVVVTTSTQDEDQDSQDLQDSQDDDDSLFDNEAAFELHYYVFNLLYMIGFMLHCRKYIDYNIVITMIHILFFISTSSSTSSMSSMSTSSSSNSTTSSSSSSSTLIFLNKIKIVFHELTFTSFLGFVIYTTYDTSPFNANHHNVMGILSMLLLPQQLKRFLVVVTVQLPPALLFLQKKSSSGDSHNKNTKKSSDTTSTSTTSARIARIASQVTTKDGLNSARIAIIIMYFMAGFHKINTDFLFNPKVSCAYDMMWKYLPLINIDDLEDLEPYITATSWGVMKYLPFMALFVELVPPILLAIPSSKIQKLGIGMLLLLHLLLLPTGFVDFGSIAQSFLWLFISPTTIFGTTTDSSASNTTFQNFMNDIALCLCFLEFCAVVCTWQFDYTDPPFIEEEFGMVLMSFFIMWSYIIRRIILVLNNTTGNTTTGTGGTEVELEAELEAEADADLVRIYIPKSIITKCSIFLFLFYTMNPYLGLRTTGCVNMFSNLRTEGLIGNHLLLGSNRIKFWSYQEDIITILDWDDRAAFYLSTEHVHLDSNYYKDEYDLYDKPVNVYMKYLYQGVIYETIDLYYCTTFYKQFIVDMENYGDLQLISPWYIYKYFDFRDIQPDYNDTENSAQECVW</sequence>